<dbReference type="EMBL" id="CDMY01000257">
    <property type="protein sequence ID" value="CEL97864.1"/>
    <property type="molecule type" value="Genomic_DNA"/>
</dbReference>
<dbReference type="VEuPathDB" id="CryptoDB:Vbra_5115"/>
<evidence type="ECO:0000313" key="3">
    <source>
        <dbReference type="EMBL" id="CEL97864.1"/>
    </source>
</evidence>
<organism evidence="3 4">
    <name type="scientific">Vitrella brassicaformis (strain CCMP3155)</name>
    <dbReference type="NCBI Taxonomy" id="1169540"/>
    <lineage>
        <taxon>Eukaryota</taxon>
        <taxon>Sar</taxon>
        <taxon>Alveolata</taxon>
        <taxon>Colpodellida</taxon>
        <taxon>Vitrellaceae</taxon>
        <taxon>Vitrella</taxon>
    </lineage>
</organism>
<evidence type="ECO:0000256" key="1">
    <source>
        <dbReference type="SAM" id="MobiDB-lite"/>
    </source>
</evidence>
<proteinExistence type="predicted"/>
<keyword evidence="2" id="KW-1133">Transmembrane helix</keyword>
<evidence type="ECO:0000313" key="4">
    <source>
        <dbReference type="Proteomes" id="UP000041254"/>
    </source>
</evidence>
<name>A0A0G4ELI0_VITBC</name>
<protein>
    <submittedName>
        <fullName evidence="3">Uncharacterized protein</fullName>
    </submittedName>
</protein>
<dbReference type="InParanoid" id="A0A0G4ELI0"/>
<sequence length="855" mass="94571">MASSPTADASPLLPGPPPKRSLREVITAWLITMRVRFHDSAMEAAYLNQDPSSVFYGLYTLHGMMCVFSLARSVVLAQSMPGWGTVPTLVALYAHIGLWINGLTVINALCVMGFLKSPWLMINLVHSDHLRATIWDALSVIIPLGRLWPLMCNCTFTLMLPPPLITLPFRVFVVGVTFAWCILLECTCPQTLMDSGVTRTQVINGYVIVIYPILCILYRDYQLETYSRALFEQSCKTTKELQFLGAISNDTVLLTDGKNRCVSRLDGRLEGSPSIYDFVHLDDRDSVEELLRDPPRVSSSMSQEDGDEGFKSETVRMVLPKKGARHSSSNCGGPHGPADYRHMEVYVRSLRDEEMLGRQCLVCLRDVTQITRERQKLAMLLEAVSQRLGIVAWGCDCVCTPGDDNAQCGEAVFFGTVYETVTGKKPPDPSTTPKSASPPSPLHRPTSATTAVPPADLPPPFDAIHERPSHAYLEPPDDWGNRSIDSEEPVSQLSAGSTAIREYMALIRRRVGVMDPLISVDDDLQPCYGLQAPLPQMQPQQQPQQRRAYSAVDVRCVSRSSSGCSGIRPLEGDAAVAAERCVDGCDAPPARRDSDGNFWTSWMQHFAEPGRSKLQEAFGRLCHNKESFLMDLQYETPQGGEIRSFKVGGQADPACPDFVWGLFQDTTSERMRELSTLNLTQWLQRLVETHFAGWGVAEIQDTGTITQSSATLDALLGRTVQGSSARVVLSSDALQILRAHGSFKDHPQELRVAFTGRRIVHRLRLTAFVDREDPALVVFGLRVEETRRFPPPVNTRCDDIVLPIDSPDDLQLPVSSPRMPIVPPRFDVLGSGDGAGLVDQPVRVIIPPSYQPDDP</sequence>
<gene>
    <name evidence="3" type="ORF">Vbra_5115</name>
</gene>
<feature type="region of interest" description="Disordered" evidence="1">
    <location>
        <begin position="423"/>
        <end position="490"/>
    </location>
</feature>
<feature type="transmembrane region" description="Helical" evidence="2">
    <location>
        <begin position="167"/>
        <end position="185"/>
    </location>
</feature>
<feature type="transmembrane region" description="Helical" evidence="2">
    <location>
        <begin position="56"/>
        <end position="77"/>
    </location>
</feature>
<keyword evidence="2" id="KW-0812">Transmembrane</keyword>
<reference evidence="3 4" key="1">
    <citation type="submission" date="2014-11" db="EMBL/GenBank/DDBJ databases">
        <authorList>
            <person name="Zhu J."/>
            <person name="Qi W."/>
            <person name="Song R."/>
        </authorList>
    </citation>
    <scope>NUCLEOTIDE SEQUENCE [LARGE SCALE GENOMIC DNA]</scope>
</reference>
<keyword evidence="4" id="KW-1185">Reference proteome</keyword>
<evidence type="ECO:0000256" key="2">
    <source>
        <dbReference type="SAM" id="Phobius"/>
    </source>
</evidence>
<accession>A0A0G4ELI0</accession>
<dbReference type="Proteomes" id="UP000041254">
    <property type="component" value="Unassembled WGS sequence"/>
</dbReference>
<dbReference type="AlphaFoldDB" id="A0A0G4ELI0"/>
<keyword evidence="2" id="KW-0472">Membrane</keyword>
<feature type="transmembrane region" description="Helical" evidence="2">
    <location>
        <begin position="89"/>
        <end position="114"/>
    </location>
</feature>